<evidence type="ECO:0000313" key="1">
    <source>
        <dbReference type="EMBL" id="TFY50148.1"/>
    </source>
</evidence>
<dbReference type="EMBL" id="SEOQ01001977">
    <property type="protein sequence ID" value="TFY50148.1"/>
    <property type="molecule type" value="Genomic_DNA"/>
</dbReference>
<keyword evidence="2" id="KW-1185">Reference proteome</keyword>
<comment type="caution">
    <text evidence="1">The sequence shown here is derived from an EMBL/GenBank/DDBJ whole genome shotgun (WGS) entry which is preliminary data.</text>
</comment>
<dbReference type="Proteomes" id="UP000298327">
    <property type="component" value="Unassembled WGS sequence"/>
</dbReference>
<accession>A0A4Y9XKG0</accession>
<dbReference type="AlphaFoldDB" id="A0A4Y9XKG0"/>
<protein>
    <submittedName>
        <fullName evidence="1">Uncharacterized protein</fullName>
    </submittedName>
</protein>
<organism evidence="1 2">
    <name type="scientific">Dentipellis fragilis</name>
    <dbReference type="NCBI Taxonomy" id="205917"/>
    <lineage>
        <taxon>Eukaryota</taxon>
        <taxon>Fungi</taxon>
        <taxon>Dikarya</taxon>
        <taxon>Basidiomycota</taxon>
        <taxon>Agaricomycotina</taxon>
        <taxon>Agaricomycetes</taxon>
        <taxon>Russulales</taxon>
        <taxon>Hericiaceae</taxon>
        <taxon>Dentipellis</taxon>
    </lineage>
</organism>
<proteinExistence type="predicted"/>
<gene>
    <name evidence="1" type="ORF">EVG20_g11691</name>
</gene>
<evidence type="ECO:0000313" key="2">
    <source>
        <dbReference type="Proteomes" id="UP000298327"/>
    </source>
</evidence>
<sequence length="193" mass="21429">MRVLRYVVRPDAQQARCPFPKGSPTCLACLDAQRAHPVFLFGKACSLQYAPWSPRAQPAHHLFPKEKVARMLHTPTPSQPARFPIWEGAPLCTHLIVPSRPASPCHRPFREGVLLLVRLCVPSRPIPSRPASPPSLPTQEDMFALLRIPSPLAQPAHRCFLFEKTALCVASPVAQPARPEREGMSAFMRLPPS</sequence>
<name>A0A4Y9XKG0_9AGAM</name>
<reference evidence="1 2" key="1">
    <citation type="submission" date="2019-02" db="EMBL/GenBank/DDBJ databases">
        <title>Genome sequencing of the rare red list fungi Dentipellis fragilis.</title>
        <authorList>
            <person name="Buettner E."/>
            <person name="Kellner H."/>
        </authorList>
    </citation>
    <scope>NUCLEOTIDE SEQUENCE [LARGE SCALE GENOMIC DNA]</scope>
    <source>
        <strain evidence="1 2">DSM 105465</strain>
    </source>
</reference>